<dbReference type="Pfam" id="PF01381">
    <property type="entry name" value="HTH_3"/>
    <property type="match status" value="1"/>
</dbReference>
<dbReference type="EMBL" id="FUYN01000001">
    <property type="protein sequence ID" value="SKB28551.1"/>
    <property type="molecule type" value="Genomic_DNA"/>
</dbReference>
<evidence type="ECO:0000313" key="2">
    <source>
        <dbReference type="EMBL" id="SKB28551.1"/>
    </source>
</evidence>
<reference evidence="3" key="1">
    <citation type="submission" date="2017-02" db="EMBL/GenBank/DDBJ databases">
        <authorList>
            <person name="Varghese N."/>
            <person name="Submissions S."/>
        </authorList>
    </citation>
    <scope>NUCLEOTIDE SEQUENCE [LARGE SCALE GENOMIC DNA]</scope>
    <source>
        <strain evidence="3">ATCC 35199</strain>
    </source>
</reference>
<protein>
    <submittedName>
        <fullName evidence="2">Helix-turn-helix</fullName>
    </submittedName>
</protein>
<dbReference type="OrthoDB" id="1624259at2"/>
<evidence type="ECO:0000259" key="1">
    <source>
        <dbReference type="PROSITE" id="PS50943"/>
    </source>
</evidence>
<sequence>MRRDFINFYQVARNNAGLTQEYASELLHISIRTLSDYENNKYKVPDEIVVAMTEKYNASWLPLMHLKNISPGVNLEELCLKELSGSTISFQSSLGHIQDVLRHLIDVVSDEVIDEKEVYTVKIIQEKLFDLLIATLNLIVSLQEKSPSRAGTHKRA</sequence>
<feature type="domain" description="HTH cro/C1-type" evidence="1">
    <location>
        <begin position="12"/>
        <end position="63"/>
    </location>
</feature>
<dbReference type="GO" id="GO:0003677">
    <property type="term" value="F:DNA binding"/>
    <property type="evidence" value="ECO:0007669"/>
    <property type="project" value="InterPro"/>
</dbReference>
<proteinExistence type="predicted"/>
<dbReference type="Proteomes" id="UP000243406">
    <property type="component" value="Unassembled WGS sequence"/>
</dbReference>
<dbReference type="InterPro" id="IPR010982">
    <property type="entry name" value="Lambda_DNA-bd_dom_sf"/>
</dbReference>
<dbReference type="CDD" id="cd00093">
    <property type="entry name" value="HTH_XRE"/>
    <property type="match status" value="1"/>
</dbReference>
<dbReference type="InterPro" id="IPR001387">
    <property type="entry name" value="Cro/C1-type_HTH"/>
</dbReference>
<organism evidence="2 3">
    <name type="scientific">Acetoanaerobium noterae</name>
    <dbReference type="NCBI Taxonomy" id="745369"/>
    <lineage>
        <taxon>Bacteria</taxon>
        <taxon>Bacillati</taxon>
        <taxon>Bacillota</taxon>
        <taxon>Clostridia</taxon>
        <taxon>Peptostreptococcales</taxon>
        <taxon>Filifactoraceae</taxon>
        <taxon>Acetoanaerobium</taxon>
    </lineage>
</organism>
<dbReference type="Gene3D" id="1.10.260.40">
    <property type="entry name" value="lambda repressor-like DNA-binding domains"/>
    <property type="match status" value="1"/>
</dbReference>
<dbReference type="AlphaFoldDB" id="A0A1T5A0K2"/>
<keyword evidence="3" id="KW-1185">Reference proteome</keyword>
<evidence type="ECO:0000313" key="3">
    <source>
        <dbReference type="Proteomes" id="UP000243406"/>
    </source>
</evidence>
<name>A0A1T5A0K2_9FIRM</name>
<dbReference type="SUPFAM" id="SSF47413">
    <property type="entry name" value="lambda repressor-like DNA-binding domains"/>
    <property type="match status" value="1"/>
</dbReference>
<accession>A0A1T5A0K2</accession>
<dbReference type="PROSITE" id="PS50943">
    <property type="entry name" value="HTH_CROC1"/>
    <property type="match status" value="1"/>
</dbReference>
<dbReference type="RefSeq" id="WP_079588586.1">
    <property type="nucleotide sequence ID" value="NZ_FUYN01000001.1"/>
</dbReference>
<gene>
    <name evidence="2" type="ORF">SAMN02745120_0628</name>
</gene>
<dbReference type="SMART" id="SM00530">
    <property type="entry name" value="HTH_XRE"/>
    <property type="match status" value="1"/>
</dbReference>